<dbReference type="SUPFAM" id="SSF56672">
    <property type="entry name" value="DNA/RNA polymerases"/>
    <property type="match status" value="1"/>
</dbReference>
<dbReference type="InterPro" id="IPR053134">
    <property type="entry name" value="RNA-dir_DNA_polymerase"/>
</dbReference>
<dbReference type="PANTHER" id="PTHR24559">
    <property type="entry name" value="TRANSPOSON TY3-I GAG-POL POLYPROTEIN"/>
    <property type="match status" value="1"/>
</dbReference>
<keyword evidence="2" id="KW-1185">Reference proteome</keyword>
<sequence length="241" mass="28252">MGFEESNPERQLFISEKLTEATFNQELTEKINERLIYLLFKYKRSFETDKKPPGAIIWNELDIILNVEKPYPPLLRRPAYPAIPRAREALEVQIEESMDIGVLRKVGNNEHVEVSKTVIIAWNNLKSRTVGDFRALNTYTISERYPIPIIHETLTQLSQAKLATAMYSLKGLHQNALKSSSKKLLSIHFYCGIYEYLRMPFGMKREPSYYQRMINTIFPEELSEGWLIIYINYMIVFSESW</sequence>
<name>A0A9Q3H7A2_9BASI</name>
<dbReference type="OrthoDB" id="6283403at2759"/>
<dbReference type="Proteomes" id="UP000765509">
    <property type="component" value="Unassembled WGS sequence"/>
</dbReference>
<dbReference type="AlphaFoldDB" id="A0A9Q3H7A2"/>
<comment type="caution">
    <text evidence="1">The sequence shown here is derived from an EMBL/GenBank/DDBJ whole genome shotgun (WGS) entry which is preliminary data.</text>
</comment>
<accession>A0A9Q3H7A2</accession>
<dbReference type="PANTHER" id="PTHR24559:SF444">
    <property type="entry name" value="REVERSE TRANSCRIPTASE DOMAIN-CONTAINING PROTEIN"/>
    <property type="match status" value="1"/>
</dbReference>
<gene>
    <name evidence="1" type="ORF">O181_032174</name>
</gene>
<organism evidence="1 2">
    <name type="scientific">Austropuccinia psidii MF-1</name>
    <dbReference type="NCBI Taxonomy" id="1389203"/>
    <lineage>
        <taxon>Eukaryota</taxon>
        <taxon>Fungi</taxon>
        <taxon>Dikarya</taxon>
        <taxon>Basidiomycota</taxon>
        <taxon>Pucciniomycotina</taxon>
        <taxon>Pucciniomycetes</taxon>
        <taxon>Pucciniales</taxon>
        <taxon>Sphaerophragmiaceae</taxon>
        <taxon>Austropuccinia</taxon>
    </lineage>
</organism>
<dbReference type="Gene3D" id="3.10.10.10">
    <property type="entry name" value="HIV Type 1 Reverse Transcriptase, subunit A, domain 1"/>
    <property type="match status" value="1"/>
</dbReference>
<reference evidence="1" key="1">
    <citation type="submission" date="2021-03" db="EMBL/GenBank/DDBJ databases">
        <title>Draft genome sequence of rust myrtle Austropuccinia psidii MF-1, a brazilian biotype.</title>
        <authorList>
            <person name="Quecine M.C."/>
            <person name="Pachon D.M.R."/>
            <person name="Bonatelli M.L."/>
            <person name="Correr F.H."/>
            <person name="Franceschini L.M."/>
            <person name="Leite T.F."/>
            <person name="Margarido G.R.A."/>
            <person name="Almeida C.A."/>
            <person name="Ferrarezi J.A."/>
            <person name="Labate C.A."/>
        </authorList>
    </citation>
    <scope>NUCLEOTIDE SEQUENCE</scope>
    <source>
        <strain evidence="1">MF-1</strain>
    </source>
</reference>
<evidence type="ECO:0000313" key="1">
    <source>
        <dbReference type="EMBL" id="MBW0492459.1"/>
    </source>
</evidence>
<dbReference type="InterPro" id="IPR043128">
    <property type="entry name" value="Rev_trsase/Diguanyl_cyclase"/>
</dbReference>
<dbReference type="EMBL" id="AVOT02011594">
    <property type="protein sequence ID" value="MBW0492459.1"/>
    <property type="molecule type" value="Genomic_DNA"/>
</dbReference>
<evidence type="ECO:0000313" key="2">
    <source>
        <dbReference type="Proteomes" id="UP000765509"/>
    </source>
</evidence>
<proteinExistence type="predicted"/>
<dbReference type="Gene3D" id="3.30.70.270">
    <property type="match status" value="1"/>
</dbReference>
<dbReference type="InterPro" id="IPR043502">
    <property type="entry name" value="DNA/RNA_pol_sf"/>
</dbReference>
<protein>
    <submittedName>
        <fullName evidence="1">Uncharacterized protein</fullName>
    </submittedName>
</protein>